<dbReference type="EMBL" id="AMGX01000002">
    <property type="protein sequence ID" value="EXJ75210.1"/>
    <property type="molecule type" value="Genomic_DNA"/>
</dbReference>
<keyword evidence="1" id="KW-0812">Transmembrane</keyword>
<keyword evidence="3" id="KW-1185">Reference proteome</keyword>
<dbReference type="RefSeq" id="XP_007740712.1">
    <property type="nucleotide sequence ID" value="XM_007742522.1"/>
</dbReference>
<evidence type="ECO:0000256" key="1">
    <source>
        <dbReference type="SAM" id="Phobius"/>
    </source>
</evidence>
<evidence type="ECO:0000313" key="3">
    <source>
        <dbReference type="Proteomes" id="UP000019471"/>
    </source>
</evidence>
<dbReference type="GeneID" id="19186639"/>
<dbReference type="AlphaFoldDB" id="W9XD01"/>
<gene>
    <name evidence="2" type="ORF">A1O5_01906</name>
</gene>
<protein>
    <submittedName>
        <fullName evidence="2">Uncharacterized protein</fullName>
    </submittedName>
</protein>
<keyword evidence="1" id="KW-1133">Transmembrane helix</keyword>
<feature type="transmembrane region" description="Helical" evidence="1">
    <location>
        <begin position="84"/>
        <end position="105"/>
    </location>
</feature>
<name>W9XD01_9EURO</name>
<reference evidence="2 3" key="1">
    <citation type="submission" date="2013-03" db="EMBL/GenBank/DDBJ databases">
        <title>The Genome Sequence of Cladophialophora psammophila CBS 110553.</title>
        <authorList>
            <consortium name="The Broad Institute Genomics Platform"/>
            <person name="Cuomo C."/>
            <person name="de Hoog S."/>
            <person name="Gorbushina A."/>
            <person name="Walker B."/>
            <person name="Young S.K."/>
            <person name="Zeng Q."/>
            <person name="Gargeya S."/>
            <person name="Fitzgerald M."/>
            <person name="Haas B."/>
            <person name="Abouelleil A."/>
            <person name="Allen A.W."/>
            <person name="Alvarado L."/>
            <person name="Arachchi H.M."/>
            <person name="Berlin A.M."/>
            <person name="Chapman S.B."/>
            <person name="Gainer-Dewar J."/>
            <person name="Goldberg J."/>
            <person name="Griggs A."/>
            <person name="Gujja S."/>
            <person name="Hansen M."/>
            <person name="Howarth C."/>
            <person name="Imamovic A."/>
            <person name="Ireland A."/>
            <person name="Larimer J."/>
            <person name="McCowan C."/>
            <person name="Murphy C."/>
            <person name="Pearson M."/>
            <person name="Poon T.W."/>
            <person name="Priest M."/>
            <person name="Roberts A."/>
            <person name="Saif S."/>
            <person name="Shea T."/>
            <person name="Sisk P."/>
            <person name="Sykes S."/>
            <person name="Wortman J."/>
            <person name="Nusbaum C."/>
            <person name="Birren B."/>
        </authorList>
    </citation>
    <scope>NUCLEOTIDE SEQUENCE [LARGE SCALE GENOMIC DNA]</scope>
    <source>
        <strain evidence="2 3">CBS 110553</strain>
    </source>
</reference>
<proteinExistence type="predicted"/>
<comment type="caution">
    <text evidence="2">The sequence shown here is derived from an EMBL/GenBank/DDBJ whole genome shotgun (WGS) entry which is preliminary data.</text>
</comment>
<accession>W9XD01</accession>
<dbReference type="HOGENOM" id="CLU_097997_0_0_1"/>
<evidence type="ECO:0000313" key="2">
    <source>
        <dbReference type="EMBL" id="EXJ75210.1"/>
    </source>
</evidence>
<organism evidence="2 3">
    <name type="scientific">Cladophialophora psammophila CBS 110553</name>
    <dbReference type="NCBI Taxonomy" id="1182543"/>
    <lineage>
        <taxon>Eukaryota</taxon>
        <taxon>Fungi</taxon>
        <taxon>Dikarya</taxon>
        <taxon>Ascomycota</taxon>
        <taxon>Pezizomycotina</taxon>
        <taxon>Eurotiomycetes</taxon>
        <taxon>Chaetothyriomycetidae</taxon>
        <taxon>Chaetothyriales</taxon>
        <taxon>Herpotrichiellaceae</taxon>
        <taxon>Cladophialophora</taxon>
    </lineage>
</organism>
<sequence length="189" mass="21309">MRILIAVTAQDDFLRTTISVMDTDDVADDCQVLHGLQHRQPTSKDEPIEEAARPAMVAELSTAQSDGASLIGSYPFRQFLTPNAIHIALQLFSVIAFCALLFPYLRYTRSKKAAVHEICKQNARSLYESRLALCDARAATDFSFYGALGLHWLEFGTMLLVAVAWHHVVWLFQGWVMMRICLVKNDCKE</sequence>
<keyword evidence="1" id="KW-0472">Membrane</keyword>
<dbReference type="OrthoDB" id="4145309at2759"/>
<feature type="transmembrane region" description="Helical" evidence="1">
    <location>
        <begin position="152"/>
        <end position="172"/>
    </location>
</feature>
<dbReference type="Proteomes" id="UP000019471">
    <property type="component" value="Unassembled WGS sequence"/>
</dbReference>